<keyword evidence="2" id="KW-0560">Oxidoreductase</keyword>
<dbReference type="SUPFAM" id="SSF53720">
    <property type="entry name" value="ALDH-like"/>
    <property type="match status" value="1"/>
</dbReference>
<dbReference type="Pfam" id="PF00171">
    <property type="entry name" value="Aldedh"/>
    <property type="match status" value="1"/>
</dbReference>
<dbReference type="InterPro" id="IPR016162">
    <property type="entry name" value="Ald_DH_N"/>
</dbReference>
<dbReference type="AlphaFoldDB" id="A0A1K0IF28"/>
<dbReference type="PANTHER" id="PTHR42804:SF1">
    <property type="entry name" value="ALDEHYDE DEHYDROGENASE-RELATED"/>
    <property type="match status" value="1"/>
</dbReference>
<feature type="domain" description="Aldehyde dehydrogenase" evidence="3">
    <location>
        <begin position="17"/>
        <end position="86"/>
    </location>
</feature>
<comment type="similarity">
    <text evidence="1">Belongs to the aldehyde dehydrogenase family.</text>
</comment>
<evidence type="ECO:0000313" key="4">
    <source>
        <dbReference type="EMBL" id="SCU75933.1"/>
    </source>
</evidence>
<gene>
    <name evidence="4" type="ORF">CNECB9_2610008</name>
</gene>
<dbReference type="PANTHER" id="PTHR42804">
    <property type="entry name" value="ALDEHYDE DEHYDROGENASE"/>
    <property type="match status" value="1"/>
</dbReference>
<reference evidence="4" key="1">
    <citation type="submission" date="2016-09" db="EMBL/GenBank/DDBJ databases">
        <authorList>
            <person name="Capua I."/>
            <person name="De Benedictis P."/>
            <person name="Joannis T."/>
            <person name="Lombin L.H."/>
            <person name="Cattoli G."/>
        </authorList>
    </citation>
    <scope>NUCLEOTIDE SEQUENCE</scope>
    <source>
        <strain evidence="4">B9</strain>
    </source>
</reference>
<dbReference type="Gene3D" id="3.40.605.10">
    <property type="entry name" value="Aldehyde Dehydrogenase, Chain A, domain 1"/>
    <property type="match status" value="1"/>
</dbReference>
<dbReference type="InterPro" id="IPR016161">
    <property type="entry name" value="Ald_DH/histidinol_DH"/>
</dbReference>
<evidence type="ECO:0000259" key="3">
    <source>
        <dbReference type="Pfam" id="PF00171"/>
    </source>
</evidence>
<protein>
    <submittedName>
        <fullName evidence="4">Aldehyde dehydrogenase</fullName>
    </submittedName>
</protein>
<evidence type="ECO:0000256" key="1">
    <source>
        <dbReference type="ARBA" id="ARBA00009986"/>
    </source>
</evidence>
<dbReference type="GO" id="GO:0016491">
    <property type="term" value="F:oxidoreductase activity"/>
    <property type="evidence" value="ECO:0007669"/>
    <property type="project" value="UniProtKB-KW"/>
</dbReference>
<proteinExistence type="inferred from homology"/>
<name>A0A1K0IF28_CUPNE</name>
<evidence type="ECO:0000256" key="2">
    <source>
        <dbReference type="ARBA" id="ARBA00023002"/>
    </source>
</evidence>
<dbReference type="EMBL" id="FMSH01000181">
    <property type="protein sequence ID" value="SCU75933.1"/>
    <property type="molecule type" value="Genomic_DNA"/>
</dbReference>
<dbReference type="InterPro" id="IPR015590">
    <property type="entry name" value="Aldehyde_DH_dom"/>
</dbReference>
<organism evidence="4">
    <name type="scientific">Cupriavidus necator</name>
    <name type="common">Alcaligenes eutrophus</name>
    <name type="synonym">Ralstonia eutropha</name>
    <dbReference type="NCBI Taxonomy" id="106590"/>
    <lineage>
        <taxon>Bacteria</taxon>
        <taxon>Pseudomonadati</taxon>
        <taxon>Pseudomonadota</taxon>
        <taxon>Betaproteobacteria</taxon>
        <taxon>Burkholderiales</taxon>
        <taxon>Burkholderiaceae</taxon>
        <taxon>Cupriavidus</taxon>
    </lineage>
</organism>
<dbReference type="RefSeq" id="WP_340524934.1">
    <property type="nucleotide sequence ID" value="NZ_FMSH01000181.1"/>
</dbReference>
<accession>A0A1K0IF28</accession>
<sequence length="108" mass="11416">MKTIGSFHINGAWATPAAGSTLADVINPATEQCIGHVAMGTAEDADRAVAAAQAALSAWSQSSREERIALLERVVDQYRLRLADIAGNGREFGAVGLAEFLEWKTVCA</sequence>